<proteinExistence type="predicted"/>
<evidence type="ECO:0000313" key="3">
    <source>
        <dbReference type="EMBL" id="CAG9079809.1"/>
    </source>
</evidence>
<dbReference type="AlphaFoldDB" id="A0A1I7S6T1"/>
<evidence type="ECO:0000313" key="5">
    <source>
        <dbReference type="Proteomes" id="UP000659654"/>
    </source>
</evidence>
<dbReference type="SMR" id="A0A1I7S6T1"/>
<dbReference type="Proteomes" id="UP000582659">
    <property type="component" value="Unassembled WGS sequence"/>
</dbReference>
<organism evidence="4 6">
    <name type="scientific">Bursaphelenchus xylophilus</name>
    <name type="common">Pinewood nematode worm</name>
    <name type="synonym">Aphelenchoides xylophilus</name>
    <dbReference type="NCBI Taxonomy" id="6326"/>
    <lineage>
        <taxon>Eukaryota</taxon>
        <taxon>Metazoa</taxon>
        <taxon>Ecdysozoa</taxon>
        <taxon>Nematoda</taxon>
        <taxon>Chromadorea</taxon>
        <taxon>Rhabditida</taxon>
        <taxon>Tylenchina</taxon>
        <taxon>Tylenchomorpha</taxon>
        <taxon>Aphelenchoidea</taxon>
        <taxon>Aphelenchoididae</taxon>
        <taxon>Bursaphelenchus</taxon>
    </lineage>
</organism>
<dbReference type="EMBL" id="CAJFDI010000001">
    <property type="protein sequence ID" value="CAD5207988.1"/>
    <property type="molecule type" value="Genomic_DNA"/>
</dbReference>
<reference evidence="6" key="1">
    <citation type="submission" date="2016-11" db="UniProtKB">
        <authorList>
            <consortium name="WormBaseParasite"/>
        </authorList>
    </citation>
    <scope>IDENTIFICATION</scope>
</reference>
<gene>
    <name evidence="2" type="ORF">BXYJ_LOCUS224</name>
</gene>
<name>A0A1I7S6T1_BURXY</name>
<feature type="region of interest" description="Disordered" evidence="1">
    <location>
        <begin position="34"/>
        <end position="407"/>
    </location>
</feature>
<feature type="compositionally biased region" description="Basic and acidic residues" evidence="1">
    <location>
        <begin position="291"/>
        <end position="366"/>
    </location>
</feature>
<feature type="compositionally biased region" description="Polar residues" evidence="1">
    <location>
        <begin position="171"/>
        <end position="182"/>
    </location>
</feature>
<dbReference type="EMBL" id="CAJFCV020000001">
    <property type="protein sequence ID" value="CAG9079809.1"/>
    <property type="molecule type" value="Genomic_DNA"/>
</dbReference>
<reference evidence="3" key="2">
    <citation type="submission" date="2020-08" db="EMBL/GenBank/DDBJ databases">
        <authorList>
            <person name="Kikuchi T."/>
        </authorList>
    </citation>
    <scope>NUCLEOTIDE SEQUENCE</scope>
    <source>
        <strain evidence="2">Ka4C1</strain>
    </source>
</reference>
<feature type="compositionally biased region" description="Basic and acidic residues" evidence="1">
    <location>
        <begin position="183"/>
        <end position="215"/>
    </location>
</feature>
<dbReference type="Proteomes" id="UP000095284">
    <property type="component" value="Unplaced"/>
</dbReference>
<dbReference type="Proteomes" id="UP000659654">
    <property type="component" value="Unassembled WGS sequence"/>
</dbReference>
<accession>A0A1I7S6T1</accession>
<evidence type="ECO:0000256" key="1">
    <source>
        <dbReference type="SAM" id="MobiDB-lite"/>
    </source>
</evidence>
<feature type="compositionally biased region" description="Basic and acidic residues" evidence="1">
    <location>
        <begin position="222"/>
        <end position="251"/>
    </location>
</feature>
<sequence>MVTGANPRRFNEIPLNRREYLRYVYEKIHEYKREQRLREVRRELDKESDLNSFEDPVENKSQLPESPPASSNSSKKVKEIYALRKPTANPRPIPYKTEHSVNNGRDYDRRGLEQPKNEGKIGSESKTTRPLRNESVKSAQPAAKPPQPPTNMRGGPISAFQSNMFPAWAKQSLQNSVSSQHQRSVEKKSDGKNKSKNESRNDVQKKDKDPEEQKNCKAGKVSPEKQGENKDKIKDTKDNIEKPQNPEKLNKFEGNGDENSSPSPIKTSHNIMYPAWAKQSLQNSVSSQRQRSVEKRSERKNNSKNDVQKKDKDPEEHKNCKGEKVSSKKQVQNEEKTKDTKDNIEKPQKPEKVDKIEANGDKDRRPSSKPSQYGKAGFNSGSSAFRSAPESRRFQNSSAPPDYVHGGSPAPSIFTYAPLQPMQPQVPNMPVGFQYVHSYHQPPMLPMNPISKPQFINLPPQPFPPQQFSRPVPPPTMVYTSPRMKPPPHLNHPPYEAIYSPGPPPPPPIAMQYTIPNHPPQEFYHSQPFYPPNSGLERYGQY</sequence>
<feature type="compositionally biased region" description="Polar residues" evidence="1">
    <location>
        <begin position="59"/>
        <end position="74"/>
    </location>
</feature>
<keyword evidence="5" id="KW-1185">Reference proteome</keyword>
<dbReference type="WBParaSite" id="BXY_0871900.1">
    <property type="protein sequence ID" value="BXY_0871900.1"/>
    <property type="gene ID" value="BXY_0871900"/>
</dbReference>
<evidence type="ECO:0000313" key="4">
    <source>
        <dbReference type="Proteomes" id="UP000095284"/>
    </source>
</evidence>
<feature type="compositionally biased region" description="Basic and acidic residues" evidence="1">
    <location>
        <begin position="34"/>
        <end position="49"/>
    </location>
</feature>
<feature type="region of interest" description="Disordered" evidence="1">
    <location>
        <begin position="522"/>
        <end position="542"/>
    </location>
</feature>
<feature type="compositionally biased region" description="Basic and acidic residues" evidence="1">
    <location>
        <begin position="105"/>
        <end position="135"/>
    </location>
</feature>
<protein>
    <submittedName>
        <fullName evidence="2">(pine wood nematode) hypothetical protein</fullName>
    </submittedName>
</protein>
<evidence type="ECO:0000313" key="2">
    <source>
        <dbReference type="EMBL" id="CAD5207988.1"/>
    </source>
</evidence>
<evidence type="ECO:0000313" key="6">
    <source>
        <dbReference type="WBParaSite" id="BXY_0871900.1"/>
    </source>
</evidence>
<feature type="compositionally biased region" description="Polar residues" evidence="1">
    <location>
        <begin position="257"/>
        <end position="270"/>
    </location>
</feature>